<dbReference type="InterPro" id="IPR006026">
    <property type="entry name" value="Peptidase_Metallo"/>
</dbReference>
<feature type="signal peptide" evidence="11">
    <location>
        <begin position="1"/>
        <end position="22"/>
    </location>
</feature>
<keyword evidence="5 10" id="KW-0862">Zinc</keyword>
<dbReference type="PANTHER" id="PTHR10127:SF780">
    <property type="entry name" value="METALLOENDOPEPTIDASE"/>
    <property type="match status" value="1"/>
</dbReference>
<feature type="compositionally biased region" description="Low complexity" evidence="12">
    <location>
        <begin position="291"/>
        <end position="302"/>
    </location>
</feature>
<organism evidence="14 15">
    <name type="scientific">Anopheles christyi</name>
    <dbReference type="NCBI Taxonomy" id="43041"/>
    <lineage>
        <taxon>Eukaryota</taxon>
        <taxon>Metazoa</taxon>
        <taxon>Ecdysozoa</taxon>
        <taxon>Arthropoda</taxon>
        <taxon>Hexapoda</taxon>
        <taxon>Insecta</taxon>
        <taxon>Pterygota</taxon>
        <taxon>Neoptera</taxon>
        <taxon>Endopterygota</taxon>
        <taxon>Diptera</taxon>
        <taxon>Nematocera</taxon>
        <taxon>Culicoidea</taxon>
        <taxon>Culicidae</taxon>
        <taxon>Anophelinae</taxon>
        <taxon>Anopheles</taxon>
    </lineage>
</organism>
<dbReference type="PANTHER" id="PTHR10127">
    <property type="entry name" value="DISCOIDIN, CUB, EGF, LAMININ , AND ZINC METALLOPROTEASE DOMAIN CONTAINING"/>
    <property type="match status" value="1"/>
</dbReference>
<evidence type="ECO:0000259" key="13">
    <source>
        <dbReference type="PROSITE" id="PS51864"/>
    </source>
</evidence>
<evidence type="ECO:0000256" key="4">
    <source>
        <dbReference type="ARBA" id="ARBA00022801"/>
    </source>
</evidence>
<evidence type="ECO:0000256" key="6">
    <source>
        <dbReference type="ARBA" id="ARBA00023049"/>
    </source>
</evidence>
<dbReference type="Pfam" id="PF01400">
    <property type="entry name" value="Astacin"/>
    <property type="match status" value="1"/>
</dbReference>
<dbReference type="InterPro" id="IPR034035">
    <property type="entry name" value="Astacin-like_dom"/>
</dbReference>
<dbReference type="SMART" id="SM00235">
    <property type="entry name" value="ZnMc"/>
    <property type="match status" value="1"/>
</dbReference>
<keyword evidence="9" id="KW-0325">Glycoprotein</keyword>
<feature type="region of interest" description="Disordered" evidence="12">
    <location>
        <begin position="291"/>
        <end position="328"/>
    </location>
</feature>
<evidence type="ECO:0000256" key="2">
    <source>
        <dbReference type="ARBA" id="ARBA00022723"/>
    </source>
</evidence>
<dbReference type="STRING" id="43041.A0A182JVY0"/>
<feature type="binding site" evidence="10">
    <location>
        <position position="191"/>
    </location>
    <ligand>
        <name>Zn(2+)</name>
        <dbReference type="ChEBI" id="CHEBI:29105"/>
        <note>catalytic</note>
    </ligand>
</feature>
<accession>A0A182JVY0</accession>
<feature type="binding site" evidence="10">
    <location>
        <position position="197"/>
    </location>
    <ligand>
        <name>Zn(2+)</name>
        <dbReference type="ChEBI" id="CHEBI:29105"/>
        <note>catalytic</note>
    </ligand>
</feature>
<keyword evidence="7" id="KW-0865">Zymogen</keyword>
<dbReference type="PROSITE" id="PS51864">
    <property type="entry name" value="ASTACIN"/>
    <property type="match status" value="1"/>
</dbReference>
<dbReference type="GO" id="GO:0004222">
    <property type="term" value="F:metalloendopeptidase activity"/>
    <property type="evidence" value="ECO:0007669"/>
    <property type="project" value="UniProtKB-UniRule"/>
</dbReference>
<evidence type="ECO:0000256" key="1">
    <source>
        <dbReference type="ARBA" id="ARBA00022670"/>
    </source>
</evidence>
<keyword evidence="3 11" id="KW-0732">Signal</keyword>
<keyword evidence="8" id="KW-1015">Disulfide bond</keyword>
<dbReference type="AlphaFoldDB" id="A0A182JVY0"/>
<keyword evidence="6 10" id="KW-0482">Metalloprotease</keyword>
<keyword evidence="4 10" id="KW-0378">Hydrolase</keyword>
<keyword evidence="1 10" id="KW-0645">Protease</keyword>
<feature type="active site" evidence="10">
    <location>
        <position position="188"/>
    </location>
</feature>
<reference evidence="14" key="2">
    <citation type="submission" date="2020-05" db="UniProtKB">
        <authorList>
            <consortium name="EnsemblMetazoa"/>
        </authorList>
    </citation>
    <scope>IDENTIFICATION</scope>
    <source>
        <strain evidence="14">ACHKN1017</strain>
    </source>
</reference>
<dbReference type="GO" id="GO:0008270">
    <property type="term" value="F:zinc ion binding"/>
    <property type="evidence" value="ECO:0007669"/>
    <property type="project" value="UniProtKB-UniRule"/>
</dbReference>
<evidence type="ECO:0000256" key="9">
    <source>
        <dbReference type="ARBA" id="ARBA00023180"/>
    </source>
</evidence>
<comment type="caution">
    <text evidence="10">Lacks conserved residue(s) required for the propagation of feature annotation.</text>
</comment>
<feature type="domain" description="Peptidase M12A" evidence="13">
    <location>
        <begin position="94"/>
        <end position="290"/>
    </location>
</feature>
<dbReference type="PRINTS" id="PR00480">
    <property type="entry name" value="ASTACIN"/>
</dbReference>
<protein>
    <recommendedName>
        <fullName evidence="11">Metalloendopeptidase</fullName>
        <ecNumber evidence="11">3.4.24.-</ecNumber>
    </recommendedName>
</protein>
<dbReference type="InterPro" id="IPR001506">
    <property type="entry name" value="Peptidase_M12A"/>
</dbReference>
<dbReference type="GO" id="GO:0006508">
    <property type="term" value="P:proteolysis"/>
    <property type="evidence" value="ECO:0007669"/>
    <property type="project" value="UniProtKB-KW"/>
</dbReference>
<dbReference type="VEuPathDB" id="VectorBase:ACHR002662"/>
<evidence type="ECO:0000256" key="5">
    <source>
        <dbReference type="ARBA" id="ARBA00022833"/>
    </source>
</evidence>
<dbReference type="Proteomes" id="UP000075881">
    <property type="component" value="Unassembled WGS sequence"/>
</dbReference>
<feature type="chain" id="PRO_5007950815" description="Metalloendopeptidase" evidence="11">
    <location>
        <begin position="23"/>
        <end position="478"/>
    </location>
</feature>
<evidence type="ECO:0000256" key="11">
    <source>
        <dbReference type="RuleBase" id="RU361183"/>
    </source>
</evidence>
<dbReference type="CDD" id="cd04280">
    <property type="entry name" value="ZnMc_astacin_like"/>
    <property type="match status" value="1"/>
</dbReference>
<proteinExistence type="predicted"/>
<dbReference type="EnsemblMetazoa" id="ACHR002662-RA">
    <property type="protein sequence ID" value="ACHR002662-PA"/>
    <property type="gene ID" value="ACHR002662"/>
</dbReference>
<dbReference type="FunFam" id="3.40.390.10:FF:000015">
    <property type="entry name" value="Meprin A subunit"/>
    <property type="match status" value="1"/>
</dbReference>
<feature type="binding site" evidence="10">
    <location>
        <position position="187"/>
    </location>
    <ligand>
        <name>Zn(2+)</name>
        <dbReference type="ChEBI" id="CHEBI:29105"/>
        <note>catalytic</note>
    </ligand>
</feature>
<evidence type="ECO:0000256" key="7">
    <source>
        <dbReference type="ARBA" id="ARBA00023145"/>
    </source>
</evidence>
<name>A0A182JVY0_9DIPT</name>
<keyword evidence="2 10" id="KW-0479">Metal-binding</keyword>
<sequence>MSVSQMLCLLTIGCFVIGYSGANVILYDTEDNSIDGTSDLIDLSHLGPDLFGEPDEEVGKLVANFNPETDDGNVEELGSYVEGDILIDRPGGRNGLSNTATRWPNGVVPFVISGNFDAKGMQLIEQAINEYHTKTCIRFVPRMGEKNYVSFESSSSGCWSSVGMIGGKQAVNLQIPGCTTLVGTAIHEMMHALGFLHEQNREDRDDWVRIRYENIKTGTSNNFEKAKKGSTNSFGVSYDYGSIMHYSSNAFSTNGNPTIEAKRAGGNRMGQRSGFSNSDLVKMNAMYGCKGTSSTGTGTSSGANTQTQRPGRPNRPSKPAGNNRPGNGAQVASAIVNLIGSIFGEEDTNTTANAKPLKGAKMGQREGFSWSDMEKLNRMYKCQGSLGTGQSVLRPPTFGFFPSSGVSGPAAPSGPNGGGSPYFPPSPLNPYYPPVGGMRPVYPYGPYPATGYGSGLGYYPYDTMSAGNEGAEKIQNRI</sequence>
<evidence type="ECO:0000256" key="12">
    <source>
        <dbReference type="SAM" id="MobiDB-lite"/>
    </source>
</evidence>
<dbReference type="SUPFAM" id="SSF55486">
    <property type="entry name" value="Metalloproteases ('zincins'), catalytic domain"/>
    <property type="match status" value="1"/>
</dbReference>
<comment type="cofactor">
    <cofactor evidence="10 11">
        <name>Zn(2+)</name>
        <dbReference type="ChEBI" id="CHEBI:29105"/>
    </cofactor>
    <text evidence="10 11">Binds 1 zinc ion per subunit.</text>
</comment>
<dbReference type="Gene3D" id="3.40.390.10">
    <property type="entry name" value="Collagenase (Catalytic Domain)"/>
    <property type="match status" value="1"/>
</dbReference>
<dbReference type="InterPro" id="IPR024079">
    <property type="entry name" value="MetalloPept_cat_dom_sf"/>
</dbReference>
<reference evidence="15" key="1">
    <citation type="submission" date="2013-03" db="EMBL/GenBank/DDBJ databases">
        <title>The Genome Sequence of Anopheles christyi ACHKN1017.</title>
        <authorList>
            <consortium name="The Broad Institute Genomics Platform"/>
            <person name="Neafsey D.E."/>
            <person name="Besansky N."/>
            <person name="Walker B."/>
            <person name="Young S.K."/>
            <person name="Zeng Q."/>
            <person name="Gargeya S."/>
            <person name="Fitzgerald M."/>
            <person name="Haas B."/>
            <person name="Abouelleil A."/>
            <person name="Allen A.W."/>
            <person name="Alvarado L."/>
            <person name="Arachchi H.M."/>
            <person name="Berlin A.M."/>
            <person name="Chapman S.B."/>
            <person name="Gainer-Dewar J."/>
            <person name="Goldberg J."/>
            <person name="Griggs A."/>
            <person name="Gujja S."/>
            <person name="Hansen M."/>
            <person name="Howarth C."/>
            <person name="Imamovic A."/>
            <person name="Ireland A."/>
            <person name="Larimer J."/>
            <person name="McCowan C."/>
            <person name="Murphy C."/>
            <person name="Pearson M."/>
            <person name="Poon T.W."/>
            <person name="Priest M."/>
            <person name="Roberts A."/>
            <person name="Saif S."/>
            <person name="Shea T."/>
            <person name="Sisk P."/>
            <person name="Sykes S."/>
            <person name="Wortman J."/>
            <person name="Nusbaum C."/>
            <person name="Birren B."/>
        </authorList>
    </citation>
    <scope>NUCLEOTIDE SEQUENCE [LARGE SCALE GENOMIC DNA]</scope>
    <source>
        <strain evidence="15">ACHKN1017</strain>
    </source>
</reference>
<evidence type="ECO:0000256" key="10">
    <source>
        <dbReference type="PROSITE-ProRule" id="PRU01211"/>
    </source>
</evidence>
<keyword evidence="15" id="KW-1185">Reference proteome</keyword>
<feature type="region of interest" description="Disordered" evidence="12">
    <location>
        <begin position="251"/>
        <end position="276"/>
    </location>
</feature>
<evidence type="ECO:0000313" key="14">
    <source>
        <dbReference type="EnsemblMetazoa" id="ACHR002662-PA"/>
    </source>
</evidence>
<evidence type="ECO:0000256" key="3">
    <source>
        <dbReference type="ARBA" id="ARBA00022729"/>
    </source>
</evidence>
<dbReference type="EC" id="3.4.24.-" evidence="11"/>
<evidence type="ECO:0000256" key="8">
    <source>
        <dbReference type="ARBA" id="ARBA00023157"/>
    </source>
</evidence>
<evidence type="ECO:0000313" key="15">
    <source>
        <dbReference type="Proteomes" id="UP000075881"/>
    </source>
</evidence>